<dbReference type="SMART" id="SM00906">
    <property type="entry name" value="Fungal_trans"/>
    <property type="match status" value="1"/>
</dbReference>
<evidence type="ECO:0000256" key="4">
    <source>
        <dbReference type="ARBA" id="ARBA00023125"/>
    </source>
</evidence>
<keyword evidence="3" id="KW-0805">Transcription regulation</keyword>
<evidence type="ECO:0000259" key="9">
    <source>
        <dbReference type="PROSITE" id="PS50048"/>
    </source>
</evidence>
<evidence type="ECO:0000256" key="8">
    <source>
        <dbReference type="SAM" id="Phobius"/>
    </source>
</evidence>
<comment type="subcellular location">
    <subcellularLocation>
        <location evidence="1">Nucleus</location>
    </subcellularLocation>
</comment>
<sequence>MDASPSSQKRTMSHESPVAQQASDGTIGSPERSTKRQKVTRACDSCKSRKRRCTGELPCISCQNNGSNCTYNASYTRGRLVQPSPAAPLATQPGANNVSISPVPQDVIRSIALPLPLTNGAETHARTSRAGSPEGGSTTFAGQYLGPTSPYTFLRRAWKRFEKDGLHSNLAGNSAEEPDQSEPIWAFGDRQVSPMEPDGFQLSNRHMTSMLLSQYFDLAMPTYRFLHKQTVARWLEGFHEVQEQVNGASLLPARQAIVLMVLATARLFNVGESKEILDPDEHSWRESEHLFRMAQEKLQAERGRARLESVQARLATCLFLLHTSRPNQAWYHFGTTIQLVMALGLHRATAGPAGQPQDCIIRECRKRAFWAASTLDTYLSVILGRPPLIHLDDVDQKLPDAVEDEDLTSTGVVVERPMRDSIIKASIFHAQITRIVKKAAREQNSVRRKSSTQKLETALKLNEETAAWHASLPVVLSGQIHASSLIPIFRRQITVLQLAHAHARMLINRPSLLIDTSQVALRELQVETCLSAAQSTLDAVLAAGLGKHIFQAFWYTQFVCFNALSIVYIWLIQRRHGRLPALTSIEDQELLKLADTVQRYLNEATQANAPSLRYSIVLEELQQEVQRMANRVVTRTTQINAPTATMSNGVSAITSLTEADAYAAANELYDDHSADPLLDSIEAFANDFPLDPDLWLSLDAFPFSDFGQNE</sequence>
<organism evidence="10 11">
    <name type="scientific">Passalora fulva</name>
    <name type="common">Tomato leaf mold</name>
    <name type="synonym">Cladosporium fulvum</name>
    <dbReference type="NCBI Taxonomy" id="5499"/>
    <lineage>
        <taxon>Eukaryota</taxon>
        <taxon>Fungi</taxon>
        <taxon>Dikarya</taxon>
        <taxon>Ascomycota</taxon>
        <taxon>Pezizomycotina</taxon>
        <taxon>Dothideomycetes</taxon>
        <taxon>Dothideomycetidae</taxon>
        <taxon>Mycosphaerellales</taxon>
        <taxon>Mycosphaerellaceae</taxon>
        <taxon>Fulvia</taxon>
    </lineage>
</organism>
<evidence type="ECO:0000313" key="10">
    <source>
        <dbReference type="EMBL" id="UJO10843.1"/>
    </source>
</evidence>
<dbReference type="PANTHER" id="PTHR47540:SF3">
    <property type="entry name" value="ZN(II)2CYS6 TRANSCRIPTION FACTOR (EUROFUNG)"/>
    <property type="match status" value="1"/>
</dbReference>
<dbReference type="GO" id="GO:0045944">
    <property type="term" value="P:positive regulation of transcription by RNA polymerase II"/>
    <property type="evidence" value="ECO:0007669"/>
    <property type="project" value="TreeGrafter"/>
</dbReference>
<accession>A0A9Q8P2C2</accession>
<dbReference type="PROSITE" id="PS50048">
    <property type="entry name" value="ZN2_CY6_FUNGAL_2"/>
    <property type="match status" value="1"/>
</dbReference>
<reference evidence="10" key="2">
    <citation type="journal article" date="2022" name="Microb. Genom.">
        <title>A chromosome-scale genome assembly of the tomato pathogen Cladosporium fulvum reveals a compartmentalized genome architecture and the presence of a dispensable chromosome.</title>
        <authorList>
            <person name="Zaccaron A.Z."/>
            <person name="Chen L.H."/>
            <person name="Samaras A."/>
            <person name="Stergiopoulos I."/>
        </authorList>
    </citation>
    <scope>NUCLEOTIDE SEQUENCE</scope>
    <source>
        <strain evidence="10">Race5_Kim</strain>
    </source>
</reference>
<keyword evidence="11" id="KW-1185">Reference proteome</keyword>
<dbReference type="CDD" id="cd00067">
    <property type="entry name" value="GAL4"/>
    <property type="match status" value="1"/>
</dbReference>
<keyword evidence="5" id="KW-0804">Transcription</keyword>
<dbReference type="Proteomes" id="UP000756132">
    <property type="component" value="Chromosome 1"/>
</dbReference>
<dbReference type="GO" id="GO:0005634">
    <property type="term" value="C:nucleus"/>
    <property type="evidence" value="ECO:0007669"/>
    <property type="project" value="UniProtKB-SubCell"/>
</dbReference>
<gene>
    <name evidence="10" type="ORF">CLAFUR5_01469</name>
</gene>
<dbReference type="GeneID" id="71981347"/>
<dbReference type="Pfam" id="PF04082">
    <property type="entry name" value="Fungal_trans"/>
    <property type="match status" value="1"/>
</dbReference>
<feature type="domain" description="Zn(2)-C6 fungal-type" evidence="9">
    <location>
        <begin position="42"/>
        <end position="71"/>
    </location>
</feature>
<keyword evidence="6" id="KW-0539">Nucleus</keyword>
<feature type="compositionally biased region" description="Polar residues" evidence="7">
    <location>
        <begin position="1"/>
        <end position="10"/>
    </location>
</feature>
<dbReference type="OMA" id="RRYFEFA"/>
<dbReference type="OrthoDB" id="3037908at2759"/>
<dbReference type="EMBL" id="CP090163">
    <property type="protein sequence ID" value="UJO10843.1"/>
    <property type="molecule type" value="Genomic_DNA"/>
</dbReference>
<dbReference type="InterPro" id="IPR007219">
    <property type="entry name" value="XnlR_reg_dom"/>
</dbReference>
<evidence type="ECO:0000256" key="3">
    <source>
        <dbReference type="ARBA" id="ARBA00023015"/>
    </source>
</evidence>
<dbReference type="InterPro" id="IPR051711">
    <property type="entry name" value="Stress_Response_Reg"/>
</dbReference>
<dbReference type="InterPro" id="IPR036864">
    <property type="entry name" value="Zn2-C6_fun-type_DNA-bd_sf"/>
</dbReference>
<feature type="transmembrane region" description="Helical" evidence="8">
    <location>
        <begin position="552"/>
        <end position="571"/>
    </location>
</feature>
<dbReference type="Gene3D" id="4.10.240.10">
    <property type="entry name" value="Zn(2)-C6 fungal-type DNA-binding domain"/>
    <property type="match status" value="1"/>
</dbReference>
<dbReference type="PROSITE" id="PS00463">
    <property type="entry name" value="ZN2_CY6_FUNGAL_1"/>
    <property type="match status" value="1"/>
</dbReference>
<proteinExistence type="predicted"/>
<evidence type="ECO:0000256" key="2">
    <source>
        <dbReference type="ARBA" id="ARBA00022723"/>
    </source>
</evidence>
<evidence type="ECO:0000256" key="7">
    <source>
        <dbReference type="SAM" id="MobiDB-lite"/>
    </source>
</evidence>
<feature type="region of interest" description="Disordered" evidence="7">
    <location>
        <begin position="1"/>
        <end position="41"/>
    </location>
</feature>
<keyword evidence="8" id="KW-1133">Transmembrane helix</keyword>
<dbReference type="GO" id="GO:0006351">
    <property type="term" value="P:DNA-templated transcription"/>
    <property type="evidence" value="ECO:0007669"/>
    <property type="project" value="InterPro"/>
</dbReference>
<keyword evidence="2" id="KW-0479">Metal-binding</keyword>
<evidence type="ECO:0000313" key="11">
    <source>
        <dbReference type="Proteomes" id="UP000756132"/>
    </source>
</evidence>
<dbReference type="GO" id="GO:0043565">
    <property type="term" value="F:sequence-specific DNA binding"/>
    <property type="evidence" value="ECO:0007669"/>
    <property type="project" value="TreeGrafter"/>
</dbReference>
<keyword evidence="8" id="KW-0812">Transmembrane</keyword>
<dbReference type="AlphaFoldDB" id="A0A9Q8P2C2"/>
<name>A0A9Q8P2C2_PASFU</name>
<dbReference type="GO" id="GO:0000981">
    <property type="term" value="F:DNA-binding transcription factor activity, RNA polymerase II-specific"/>
    <property type="evidence" value="ECO:0007669"/>
    <property type="project" value="InterPro"/>
</dbReference>
<protein>
    <submittedName>
        <fullName evidence="10">Transcriptional regulatory protein</fullName>
    </submittedName>
</protein>
<evidence type="ECO:0000256" key="5">
    <source>
        <dbReference type="ARBA" id="ARBA00023163"/>
    </source>
</evidence>
<dbReference type="SMART" id="SM00066">
    <property type="entry name" value="GAL4"/>
    <property type="match status" value="1"/>
</dbReference>
<dbReference type="CDD" id="cd12148">
    <property type="entry name" value="fungal_TF_MHR"/>
    <property type="match status" value="1"/>
</dbReference>
<dbReference type="GO" id="GO:0008270">
    <property type="term" value="F:zinc ion binding"/>
    <property type="evidence" value="ECO:0007669"/>
    <property type="project" value="InterPro"/>
</dbReference>
<keyword evidence="4" id="KW-0238">DNA-binding</keyword>
<evidence type="ECO:0000256" key="1">
    <source>
        <dbReference type="ARBA" id="ARBA00004123"/>
    </source>
</evidence>
<keyword evidence="8" id="KW-0472">Membrane</keyword>
<dbReference type="InterPro" id="IPR001138">
    <property type="entry name" value="Zn2Cys6_DnaBD"/>
</dbReference>
<dbReference type="Pfam" id="PF00172">
    <property type="entry name" value="Zn_clus"/>
    <property type="match status" value="1"/>
</dbReference>
<dbReference type="SUPFAM" id="SSF57701">
    <property type="entry name" value="Zn2/Cys6 DNA-binding domain"/>
    <property type="match status" value="1"/>
</dbReference>
<dbReference type="PANTHER" id="PTHR47540">
    <property type="entry name" value="THIAMINE REPRESSIBLE GENES REGULATORY PROTEIN THI5"/>
    <property type="match status" value="1"/>
</dbReference>
<evidence type="ECO:0000256" key="6">
    <source>
        <dbReference type="ARBA" id="ARBA00023242"/>
    </source>
</evidence>
<reference evidence="10" key="1">
    <citation type="submission" date="2021-12" db="EMBL/GenBank/DDBJ databases">
        <authorList>
            <person name="Zaccaron A."/>
            <person name="Stergiopoulos I."/>
        </authorList>
    </citation>
    <scope>NUCLEOTIDE SEQUENCE</scope>
    <source>
        <strain evidence="10">Race5_Kim</strain>
    </source>
</reference>
<dbReference type="RefSeq" id="XP_047755209.1">
    <property type="nucleotide sequence ID" value="XM_047900617.1"/>
</dbReference>
<dbReference type="KEGG" id="ffu:CLAFUR5_01469"/>